<comment type="caution">
    <text evidence="2">The sequence shown here is derived from an EMBL/GenBank/DDBJ whole genome shotgun (WGS) entry which is preliminary data.</text>
</comment>
<name>A0AA40VMM0_9MICO</name>
<keyword evidence="1" id="KW-1133">Transmembrane helix</keyword>
<reference evidence="2 3" key="1">
    <citation type="submission" date="2020-08" db="EMBL/GenBank/DDBJ databases">
        <title>Sequencing the genomes of 1000 actinobacteria strains.</title>
        <authorList>
            <person name="Klenk H.-P."/>
        </authorList>
    </citation>
    <scope>NUCLEOTIDE SEQUENCE [LARGE SCALE GENOMIC DNA]</scope>
    <source>
        <strain evidence="2 3">DSM 19600</strain>
    </source>
</reference>
<evidence type="ECO:0000313" key="3">
    <source>
        <dbReference type="Proteomes" id="UP000549113"/>
    </source>
</evidence>
<feature type="transmembrane region" description="Helical" evidence="1">
    <location>
        <begin position="6"/>
        <end position="28"/>
    </location>
</feature>
<keyword evidence="1" id="KW-0812">Transmembrane</keyword>
<dbReference type="Proteomes" id="UP000549113">
    <property type="component" value="Unassembled WGS sequence"/>
</dbReference>
<dbReference type="EMBL" id="JACIFH010000001">
    <property type="protein sequence ID" value="MBB4139428.1"/>
    <property type="molecule type" value="Genomic_DNA"/>
</dbReference>
<proteinExistence type="predicted"/>
<evidence type="ECO:0000313" key="2">
    <source>
        <dbReference type="EMBL" id="MBB4139428.1"/>
    </source>
</evidence>
<sequence>MTLVELIVAVAVGAIALTLIAITFVNGFTVQRDGVARDSATGTANVVASSIATSVRNATGFHINDEGTRVDATYIAPDGTPECRAWELLPGGALVYRVDASGALPAADSSWGKLATGVVGTLDNAKVFADDGGKSLRIGMEITMDQVTIAVTDGVTAQAVSDGGLLCWN</sequence>
<dbReference type="AlphaFoldDB" id="A0AA40VMM0"/>
<keyword evidence="3" id="KW-1185">Reference proteome</keyword>
<gene>
    <name evidence="2" type="ORF">BKA10_001222</name>
</gene>
<evidence type="ECO:0000256" key="1">
    <source>
        <dbReference type="SAM" id="Phobius"/>
    </source>
</evidence>
<organism evidence="2 3">
    <name type="scientific">Microbacterium invictum</name>
    <dbReference type="NCBI Taxonomy" id="515415"/>
    <lineage>
        <taxon>Bacteria</taxon>
        <taxon>Bacillati</taxon>
        <taxon>Actinomycetota</taxon>
        <taxon>Actinomycetes</taxon>
        <taxon>Micrococcales</taxon>
        <taxon>Microbacteriaceae</taxon>
        <taxon>Microbacterium</taxon>
    </lineage>
</organism>
<keyword evidence="1" id="KW-0472">Membrane</keyword>
<accession>A0AA40VMM0</accession>
<protein>
    <submittedName>
        <fullName evidence="2">Type II secretory pathway pseudopilin PulG</fullName>
    </submittedName>
</protein>